<evidence type="ECO:0000259" key="5">
    <source>
        <dbReference type="PROSITE" id="PS51005"/>
    </source>
</evidence>
<keyword evidence="4" id="KW-0539">Nucleus</keyword>
<organism evidence="6 7">
    <name type="scientific">Nicotiana sylvestris</name>
    <name type="common">Wood tobacco</name>
    <name type="synonym">South American tobacco</name>
    <dbReference type="NCBI Taxonomy" id="4096"/>
    <lineage>
        <taxon>Eukaryota</taxon>
        <taxon>Viridiplantae</taxon>
        <taxon>Streptophyta</taxon>
        <taxon>Embryophyta</taxon>
        <taxon>Tracheophyta</taxon>
        <taxon>Spermatophyta</taxon>
        <taxon>Magnoliopsida</taxon>
        <taxon>eudicotyledons</taxon>
        <taxon>Gunneridae</taxon>
        <taxon>Pentapetalae</taxon>
        <taxon>asterids</taxon>
        <taxon>lamiids</taxon>
        <taxon>Solanales</taxon>
        <taxon>Solanaceae</taxon>
        <taxon>Nicotianoideae</taxon>
        <taxon>Nicotianeae</taxon>
        <taxon>Nicotiana</taxon>
    </lineage>
</organism>
<evidence type="ECO:0000313" key="7">
    <source>
        <dbReference type="RefSeq" id="XP_009760064.1"/>
    </source>
</evidence>
<feature type="domain" description="NAC" evidence="5">
    <location>
        <begin position="12"/>
        <end position="161"/>
    </location>
</feature>
<dbReference type="GO" id="GO:0006355">
    <property type="term" value="P:regulation of DNA-templated transcription"/>
    <property type="evidence" value="ECO:0007669"/>
    <property type="project" value="InterPro"/>
</dbReference>
<evidence type="ECO:0000256" key="4">
    <source>
        <dbReference type="ARBA" id="ARBA00023242"/>
    </source>
</evidence>
<keyword evidence="3" id="KW-0804">Transcription</keyword>
<dbReference type="GO" id="GO:0000976">
    <property type="term" value="F:transcription cis-regulatory region binding"/>
    <property type="evidence" value="ECO:0007669"/>
    <property type="project" value="UniProtKB-ARBA"/>
</dbReference>
<dbReference type="InterPro" id="IPR003441">
    <property type="entry name" value="NAC-dom"/>
</dbReference>
<keyword evidence="6" id="KW-1185">Reference proteome</keyword>
<proteinExistence type="predicted"/>
<evidence type="ECO:0000256" key="2">
    <source>
        <dbReference type="ARBA" id="ARBA00023125"/>
    </source>
</evidence>
<name>A0A1U7VCP2_NICSY</name>
<dbReference type="InterPro" id="IPR036093">
    <property type="entry name" value="NAC_dom_sf"/>
</dbReference>
<dbReference type="PANTHER" id="PTHR31744:SF204">
    <property type="entry name" value="PROTEIN CUP-SHAPED COTYLEDON 1-LIKE"/>
    <property type="match status" value="1"/>
</dbReference>
<reference evidence="7" key="2">
    <citation type="submission" date="2025-08" db="UniProtKB">
        <authorList>
            <consortium name="RefSeq"/>
        </authorList>
    </citation>
    <scope>IDENTIFICATION</scope>
    <source>
        <tissue evidence="7">Leaf</tissue>
    </source>
</reference>
<keyword evidence="1" id="KW-0805">Transcription regulation</keyword>
<dbReference type="Proteomes" id="UP000189701">
    <property type="component" value="Unplaced"/>
</dbReference>
<dbReference type="RefSeq" id="XP_009760064.1">
    <property type="nucleotide sequence ID" value="XM_009761762.1"/>
</dbReference>
<dbReference type="SUPFAM" id="SSF101941">
    <property type="entry name" value="NAC domain"/>
    <property type="match status" value="1"/>
</dbReference>
<evidence type="ECO:0000256" key="1">
    <source>
        <dbReference type="ARBA" id="ARBA00023015"/>
    </source>
</evidence>
<keyword evidence="2" id="KW-0238">DNA-binding</keyword>
<dbReference type="STRING" id="4096.A0A1U7VCP2"/>
<evidence type="ECO:0000256" key="3">
    <source>
        <dbReference type="ARBA" id="ARBA00023163"/>
    </source>
</evidence>
<dbReference type="PANTHER" id="PTHR31744">
    <property type="entry name" value="PROTEIN CUP-SHAPED COTYLEDON 2-RELATED"/>
    <property type="match status" value="1"/>
</dbReference>
<dbReference type="KEGG" id="nsy:104212484"/>
<gene>
    <name evidence="7" type="primary">LOC104212484</name>
</gene>
<sequence length="322" mass="36244">MELKVNKEESSLPPGFRFHPTDEELITYYLVNKISDASFTGRAIADVDLNKSEPWDLPGKAKMEGKEWYFFSLRDRKYPTGVRTNRATNTGYWKTTGKDKEIFNSKTSELVGMKKTLVFYKGRAPRGEKSNWVMHEYRIRSKSSYRTNKQDEWVVCRIFQKSAGMKKYPTNHSRTIVNPYSLEINQNAISSQMMMQPDHGFQFAMGRNYINHASNYMNNFPIQHQMNYNIGGSSSGGGGGGGDNFFTISGLNLNLGGGAAASSQPVLRPMPPPPPPPQVMNIQHEVTSSMLDNCAITSEAGYGAEMNSAHYCADLDNYWATY</sequence>
<reference evidence="6" key="1">
    <citation type="journal article" date="2013" name="Genome Biol.">
        <title>Reference genomes and transcriptomes of Nicotiana sylvestris and Nicotiana tomentosiformis.</title>
        <authorList>
            <person name="Sierro N."/>
            <person name="Battey J.N."/>
            <person name="Ouadi S."/>
            <person name="Bovet L."/>
            <person name="Goepfert S."/>
            <person name="Bakaher N."/>
            <person name="Peitsch M.C."/>
            <person name="Ivanov N.V."/>
        </authorList>
    </citation>
    <scope>NUCLEOTIDE SEQUENCE [LARGE SCALE GENOMIC DNA]</scope>
</reference>
<dbReference type="Gene3D" id="2.170.150.80">
    <property type="entry name" value="NAC domain"/>
    <property type="match status" value="1"/>
</dbReference>
<protein>
    <submittedName>
        <fullName evidence="7">NAC domain-containing protein 77-like</fullName>
    </submittedName>
</protein>
<dbReference type="AlphaFoldDB" id="A0A1U7VCP2"/>
<accession>A0A1U7VCP2</accession>
<dbReference type="FunFam" id="2.170.150.80:FF:000006">
    <property type="entry name" value="NAC domain-containing protein 100-like"/>
    <property type="match status" value="1"/>
</dbReference>
<dbReference type="OrthoDB" id="1424968at2759"/>
<evidence type="ECO:0000313" key="6">
    <source>
        <dbReference type="Proteomes" id="UP000189701"/>
    </source>
</evidence>
<dbReference type="GeneID" id="104212484"/>
<dbReference type="eggNOG" id="ENOG502QS0E">
    <property type="taxonomic scope" value="Eukaryota"/>
</dbReference>
<dbReference type="Pfam" id="PF02365">
    <property type="entry name" value="NAM"/>
    <property type="match status" value="1"/>
</dbReference>
<dbReference type="PROSITE" id="PS51005">
    <property type="entry name" value="NAC"/>
    <property type="match status" value="1"/>
</dbReference>